<dbReference type="HOGENOM" id="CLU_2659466_0_0_1"/>
<organism evidence="1 2">
    <name type="scientific">Theobroma cacao</name>
    <name type="common">Cacao</name>
    <name type="synonym">Cocoa</name>
    <dbReference type="NCBI Taxonomy" id="3641"/>
    <lineage>
        <taxon>Eukaryota</taxon>
        <taxon>Viridiplantae</taxon>
        <taxon>Streptophyta</taxon>
        <taxon>Embryophyta</taxon>
        <taxon>Tracheophyta</taxon>
        <taxon>Spermatophyta</taxon>
        <taxon>Magnoliopsida</taxon>
        <taxon>eudicotyledons</taxon>
        <taxon>Gunneridae</taxon>
        <taxon>Pentapetalae</taxon>
        <taxon>rosids</taxon>
        <taxon>malvids</taxon>
        <taxon>Malvales</taxon>
        <taxon>Malvaceae</taxon>
        <taxon>Byttnerioideae</taxon>
        <taxon>Theobroma</taxon>
    </lineage>
</organism>
<dbReference type="AlphaFoldDB" id="A0A061E511"/>
<gene>
    <name evidence="1" type="ORF">TCM_008129</name>
</gene>
<dbReference type="Proteomes" id="UP000026915">
    <property type="component" value="Chromosome 2"/>
</dbReference>
<protein>
    <submittedName>
        <fullName evidence="1">Uncharacterized protein</fullName>
    </submittedName>
</protein>
<dbReference type="Gramene" id="EOX99446">
    <property type="protein sequence ID" value="EOX99446"/>
    <property type="gene ID" value="TCM_008129"/>
</dbReference>
<proteinExistence type="predicted"/>
<dbReference type="InParanoid" id="A0A061E511"/>
<evidence type="ECO:0000313" key="2">
    <source>
        <dbReference type="Proteomes" id="UP000026915"/>
    </source>
</evidence>
<dbReference type="Gene3D" id="3.40.50.300">
    <property type="entry name" value="P-loop containing nucleotide triphosphate hydrolases"/>
    <property type="match status" value="1"/>
</dbReference>
<name>A0A061E511_THECC</name>
<accession>A0A061E511</accession>
<sequence>MQVYQGFDVLVNKVRLHEQKEVPHHLLGIVSSNVIFIIKKFRNFAIPVAKGIKVYFNFFVVPSIVIPKRKNSSKLS</sequence>
<reference evidence="1 2" key="1">
    <citation type="journal article" date="2013" name="Genome Biol.">
        <title>The genome sequence of the most widely cultivated cacao type and its use to identify candidate genes regulating pod color.</title>
        <authorList>
            <person name="Motamayor J.C."/>
            <person name="Mockaitis K."/>
            <person name="Schmutz J."/>
            <person name="Haiminen N."/>
            <person name="Iii D.L."/>
            <person name="Cornejo O."/>
            <person name="Findley S.D."/>
            <person name="Zheng P."/>
            <person name="Utro F."/>
            <person name="Royaert S."/>
            <person name="Saski C."/>
            <person name="Jenkins J."/>
            <person name="Podicheti R."/>
            <person name="Zhao M."/>
            <person name="Scheffler B.E."/>
            <person name="Stack J.C."/>
            <person name="Feltus F.A."/>
            <person name="Mustiga G.M."/>
            <person name="Amores F."/>
            <person name="Phillips W."/>
            <person name="Marelli J.P."/>
            <person name="May G.D."/>
            <person name="Shapiro H."/>
            <person name="Ma J."/>
            <person name="Bustamante C.D."/>
            <person name="Schnell R.J."/>
            <person name="Main D."/>
            <person name="Gilbert D."/>
            <person name="Parida L."/>
            <person name="Kuhn D.N."/>
        </authorList>
    </citation>
    <scope>NUCLEOTIDE SEQUENCE [LARGE SCALE GENOMIC DNA]</scope>
    <source>
        <strain evidence="2">cv. Matina 1-6</strain>
    </source>
</reference>
<dbReference type="Pfam" id="PF01715">
    <property type="entry name" value="IPPT"/>
    <property type="match status" value="1"/>
</dbReference>
<dbReference type="EMBL" id="CM001880">
    <property type="protein sequence ID" value="EOX99446.1"/>
    <property type="molecule type" value="Genomic_DNA"/>
</dbReference>
<dbReference type="InterPro" id="IPR027417">
    <property type="entry name" value="P-loop_NTPase"/>
</dbReference>
<dbReference type="eggNOG" id="KOG1384">
    <property type="taxonomic scope" value="Eukaryota"/>
</dbReference>
<keyword evidence="2" id="KW-1185">Reference proteome</keyword>
<evidence type="ECO:0000313" key="1">
    <source>
        <dbReference type="EMBL" id="EOX99446.1"/>
    </source>
</evidence>
<dbReference type="STRING" id="3641.A0A061E511"/>